<sequence>MSGILKLVATGAFMMIVASGALNRWPLDAERQADGLQKQMTDCDQNIDALMRYHNGEAEVTKGDRNVVEGKVKACLSELKNYFYVTVARTKLKAKRVSSF</sequence>
<dbReference type="EMBL" id="FMAH01000007">
    <property type="protein sequence ID" value="SCB20790.1"/>
    <property type="molecule type" value="Genomic_DNA"/>
</dbReference>
<organism evidence="1 2">
    <name type="scientific">Rhizobium miluonense</name>
    <dbReference type="NCBI Taxonomy" id="411945"/>
    <lineage>
        <taxon>Bacteria</taxon>
        <taxon>Pseudomonadati</taxon>
        <taxon>Pseudomonadota</taxon>
        <taxon>Alphaproteobacteria</taxon>
        <taxon>Hyphomicrobiales</taxon>
        <taxon>Rhizobiaceae</taxon>
        <taxon>Rhizobium/Agrobacterium group</taxon>
        <taxon>Rhizobium</taxon>
    </lineage>
</organism>
<dbReference type="AlphaFoldDB" id="A0A1C3UZ69"/>
<protein>
    <submittedName>
        <fullName evidence="1">Uncharacterized protein</fullName>
    </submittedName>
</protein>
<accession>A0A1C3UZ69</accession>
<gene>
    <name evidence="1" type="ORF">GA0061102_100739</name>
</gene>
<name>A0A1C3UZ69_9HYPH</name>
<keyword evidence="2" id="KW-1185">Reference proteome</keyword>
<dbReference type="Proteomes" id="UP000199435">
    <property type="component" value="Unassembled WGS sequence"/>
</dbReference>
<evidence type="ECO:0000313" key="2">
    <source>
        <dbReference type="Proteomes" id="UP000199435"/>
    </source>
</evidence>
<proteinExistence type="predicted"/>
<reference evidence="2" key="1">
    <citation type="submission" date="2016-08" db="EMBL/GenBank/DDBJ databases">
        <authorList>
            <person name="Varghese N."/>
            <person name="Submissions Spin"/>
        </authorList>
    </citation>
    <scope>NUCLEOTIDE SEQUENCE [LARGE SCALE GENOMIC DNA]</scope>
    <source>
        <strain evidence="2">HAMBI 2971</strain>
    </source>
</reference>
<evidence type="ECO:0000313" key="1">
    <source>
        <dbReference type="EMBL" id="SCB20790.1"/>
    </source>
</evidence>